<protein>
    <submittedName>
        <fullName evidence="2">Uncharacterized protein</fullName>
    </submittedName>
</protein>
<feature type="region of interest" description="Disordered" evidence="1">
    <location>
        <begin position="1"/>
        <end position="129"/>
    </location>
</feature>
<sequence>MGEPVNHGCRRRATLPGQSWAAAAGRRRLGGAGPQLGWSKAHARGGERSSAVDARRGGSHGARRGKEGGARPSILDEEAAAAAAHGELEEGGASPPARGGEEATARGERRREGPGRRVTGRGMLGEEWD</sequence>
<proteinExistence type="predicted"/>
<dbReference type="EMBL" id="CM029040">
    <property type="protein sequence ID" value="KAG2637526.1"/>
    <property type="molecule type" value="Genomic_DNA"/>
</dbReference>
<evidence type="ECO:0000313" key="2">
    <source>
        <dbReference type="EMBL" id="KAG2637526.1"/>
    </source>
</evidence>
<evidence type="ECO:0000256" key="1">
    <source>
        <dbReference type="SAM" id="MobiDB-lite"/>
    </source>
</evidence>
<keyword evidence="3" id="KW-1185">Reference proteome</keyword>
<comment type="caution">
    <text evidence="2">The sequence shown here is derived from an EMBL/GenBank/DDBJ whole genome shotgun (WGS) entry which is preliminary data.</text>
</comment>
<accession>A0A8T0VV44</accession>
<dbReference type="Proteomes" id="UP000823388">
    <property type="component" value="Chromosome 2N"/>
</dbReference>
<feature type="compositionally biased region" description="Low complexity" evidence="1">
    <location>
        <begin position="80"/>
        <end position="98"/>
    </location>
</feature>
<gene>
    <name evidence="2" type="ORF">PVAP13_2NG537203</name>
</gene>
<name>A0A8T0VV44_PANVG</name>
<feature type="compositionally biased region" description="Basic and acidic residues" evidence="1">
    <location>
        <begin position="99"/>
        <end position="115"/>
    </location>
</feature>
<organism evidence="2 3">
    <name type="scientific">Panicum virgatum</name>
    <name type="common">Blackwell switchgrass</name>
    <dbReference type="NCBI Taxonomy" id="38727"/>
    <lineage>
        <taxon>Eukaryota</taxon>
        <taxon>Viridiplantae</taxon>
        <taxon>Streptophyta</taxon>
        <taxon>Embryophyta</taxon>
        <taxon>Tracheophyta</taxon>
        <taxon>Spermatophyta</taxon>
        <taxon>Magnoliopsida</taxon>
        <taxon>Liliopsida</taxon>
        <taxon>Poales</taxon>
        <taxon>Poaceae</taxon>
        <taxon>PACMAD clade</taxon>
        <taxon>Panicoideae</taxon>
        <taxon>Panicodae</taxon>
        <taxon>Paniceae</taxon>
        <taxon>Panicinae</taxon>
        <taxon>Panicum</taxon>
        <taxon>Panicum sect. Hiantes</taxon>
    </lineage>
</organism>
<evidence type="ECO:0000313" key="3">
    <source>
        <dbReference type="Proteomes" id="UP000823388"/>
    </source>
</evidence>
<reference evidence="2" key="1">
    <citation type="submission" date="2020-05" db="EMBL/GenBank/DDBJ databases">
        <title>WGS assembly of Panicum virgatum.</title>
        <authorList>
            <person name="Lovell J.T."/>
            <person name="Jenkins J."/>
            <person name="Shu S."/>
            <person name="Juenger T.E."/>
            <person name="Schmutz J."/>
        </authorList>
    </citation>
    <scope>NUCLEOTIDE SEQUENCE</scope>
    <source>
        <strain evidence="2">AP13</strain>
    </source>
</reference>
<dbReference type="AlphaFoldDB" id="A0A8T0VV44"/>